<evidence type="ECO:0000313" key="8">
    <source>
        <dbReference type="Proteomes" id="UP000886804"/>
    </source>
</evidence>
<reference evidence="7" key="2">
    <citation type="submission" date="2021-04" db="EMBL/GenBank/DDBJ databases">
        <authorList>
            <person name="Gilroy R."/>
        </authorList>
    </citation>
    <scope>NUCLEOTIDE SEQUENCE</scope>
    <source>
        <strain evidence="7">CHK188-4685</strain>
    </source>
</reference>
<dbReference type="InterPro" id="IPR004701">
    <property type="entry name" value="PTS_EIIA_man-typ"/>
</dbReference>
<dbReference type="PANTHER" id="PTHR38594">
    <property type="entry name" value="PEP-DEPENDENT DIHYDROXYACETONE KINASE, PHOSPHORYL DONOR SUBUNIT DHAM"/>
    <property type="match status" value="1"/>
</dbReference>
<dbReference type="Gene3D" id="3.40.50.510">
    <property type="entry name" value="Phosphotransferase system, mannose-type IIA component"/>
    <property type="match status" value="1"/>
</dbReference>
<evidence type="ECO:0000259" key="6">
    <source>
        <dbReference type="PROSITE" id="PS51096"/>
    </source>
</evidence>
<evidence type="ECO:0000256" key="3">
    <source>
        <dbReference type="ARBA" id="ARBA00012095"/>
    </source>
</evidence>
<dbReference type="NCBIfam" id="TIGR02364">
    <property type="entry name" value="dha_pts"/>
    <property type="match status" value="1"/>
</dbReference>
<keyword evidence="4" id="KW-0808">Transferase</keyword>
<reference evidence="7" key="1">
    <citation type="journal article" date="2021" name="PeerJ">
        <title>Extensive microbial diversity within the chicken gut microbiome revealed by metagenomics and culture.</title>
        <authorList>
            <person name="Gilroy R."/>
            <person name="Ravi A."/>
            <person name="Getino M."/>
            <person name="Pursley I."/>
            <person name="Horton D.L."/>
            <person name="Alikhan N.F."/>
            <person name="Baker D."/>
            <person name="Gharbi K."/>
            <person name="Hall N."/>
            <person name="Watson M."/>
            <person name="Adriaenssens E.M."/>
            <person name="Foster-Nyarko E."/>
            <person name="Jarju S."/>
            <person name="Secka A."/>
            <person name="Antonio M."/>
            <person name="Oren A."/>
            <person name="Chaudhuri R.R."/>
            <person name="La Ragione R."/>
            <person name="Hildebrand F."/>
            <person name="Pallen M.J."/>
        </authorList>
    </citation>
    <scope>NUCLEOTIDE SEQUENCE</scope>
    <source>
        <strain evidence="7">CHK188-4685</strain>
    </source>
</reference>
<evidence type="ECO:0000256" key="4">
    <source>
        <dbReference type="ARBA" id="ARBA00022679"/>
    </source>
</evidence>
<gene>
    <name evidence="7" type="primary">dhaM</name>
    <name evidence="7" type="ORF">H9716_07295</name>
</gene>
<organism evidence="7 8">
    <name type="scientific">Candidatus Enterocloster faecavium</name>
    <dbReference type="NCBI Taxonomy" id="2838560"/>
    <lineage>
        <taxon>Bacteria</taxon>
        <taxon>Bacillati</taxon>
        <taxon>Bacillota</taxon>
        <taxon>Clostridia</taxon>
        <taxon>Lachnospirales</taxon>
        <taxon>Lachnospiraceae</taxon>
        <taxon>Enterocloster</taxon>
    </lineage>
</organism>
<dbReference type="PROSITE" id="PS51096">
    <property type="entry name" value="PTS_EIIA_TYPE_4"/>
    <property type="match status" value="1"/>
</dbReference>
<evidence type="ECO:0000256" key="1">
    <source>
        <dbReference type="ARBA" id="ARBA00001113"/>
    </source>
</evidence>
<dbReference type="GO" id="GO:0019563">
    <property type="term" value="P:glycerol catabolic process"/>
    <property type="evidence" value="ECO:0007669"/>
    <property type="project" value="InterPro"/>
</dbReference>
<dbReference type="AlphaFoldDB" id="A0A9D2L7Z5"/>
<feature type="domain" description="PTS EIIA type-4" evidence="6">
    <location>
        <begin position="1"/>
        <end position="126"/>
    </location>
</feature>
<keyword evidence="7" id="KW-0418">Kinase</keyword>
<dbReference type="SUPFAM" id="SSF53062">
    <property type="entry name" value="PTS system fructose IIA component-like"/>
    <property type="match status" value="1"/>
</dbReference>
<name>A0A9D2L7Z5_9FIRM</name>
<dbReference type="InterPro" id="IPR036662">
    <property type="entry name" value="PTS_EIIA_man-typ_sf"/>
</dbReference>
<dbReference type="PANTHER" id="PTHR38594:SF1">
    <property type="entry name" value="PEP-DEPENDENT DIHYDROXYACETONE KINASE, PHOSPHORYL DONOR SUBUNIT DHAM"/>
    <property type="match status" value="1"/>
</dbReference>
<comment type="caution">
    <text evidence="7">The sequence shown here is derived from an EMBL/GenBank/DDBJ whole genome shotgun (WGS) entry which is preliminary data.</text>
</comment>
<dbReference type="InterPro" id="IPR039643">
    <property type="entry name" value="DhaM"/>
</dbReference>
<dbReference type="Proteomes" id="UP000886804">
    <property type="component" value="Unassembled WGS sequence"/>
</dbReference>
<evidence type="ECO:0000256" key="5">
    <source>
        <dbReference type="ARBA" id="ARBA00046577"/>
    </source>
</evidence>
<comment type="function">
    <text evidence="2">Component of the dihydroxyacetone kinase complex, which is responsible for the phosphoenolpyruvate (PEP)-dependent phosphorylation of dihydroxyacetone. DhaM serves as the phosphoryl donor. Is phosphorylated by phosphoenolpyruvate in an EI- and HPr-dependent reaction, and a phosphorelay system on histidine residues finally leads to phosphoryl transfer to DhaL and dihydroxyacetone.</text>
</comment>
<evidence type="ECO:0000256" key="2">
    <source>
        <dbReference type="ARBA" id="ARBA00002788"/>
    </source>
</evidence>
<evidence type="ECO:0000313" key="7">
    <source>
        <dbReference type="EMBL" id="HJB07659.1"/>
    </source>
</evidence>
<dbReference type="EC" id="2.7.1.121" evidence="3"/>
<dbReference type="GO" id="GO:0016020">
    <property type="term" value="C:membrane"/>
    <property type="evidence" value="ECO:0007669"/>
    <property type="project" value="InterPro"/>
</dbReference>
<comment type="subunit">
    <text evidence="5">Homodimer. The dihydroxyacetone kinase complex is composed of a homodimer of DhaM, a homodimer of DhaK and the subunit DhaL.</text>
</comment>
<sequence length="126" mass="13041">MVGIVIVSHSQKLAESVVELAALMAPNAPMAAAGGLEDGGFGTSFEKIEAAVRSVFSQDGVVILVDLGSAVMTAEMVVELFEGEKVAMADAPLVEGAVVAAIDSAGNVSFDEMMEHLKRVGETKKF</sequence>
<dbReference type="Pfam" id="PF03610">
    <property type="entry name" value="EIIA-man"/>
    <property type="match status" value="1"/>
</dbReference>
<protein>
    <recommendedName>
        <fullName evidence="3">phosphoenolpyruvate--glycerone phosphotransferase</fullName>
        <ecNumber evidence="3">2.7.1.121</ecNumber>
    </recommendedName>
</protein>
<dbReference type="EMBL" id="DWYS01000089">
    <property type="protein sequence ID" value="HJB07659.1"/>
    <property type="molecule type" value="Genomic_DNA"/>
</dbReference>
<comment type="catalytic activity">
    <reaction evidence="1">
        <text>dihydroxyacetone + phosphoenolpyruvate = dihydroxyacetone phosphate + pyruvate</text>
        <dbReference type="Rhea" id="RHEA:18381"/>
        <dbReference type="ChEBI" id="CHEBI:15361"/>
        <dbReference type="ChEBI" id="CHEBI:16016"/>
        <dbReference type="ChEBI" id="CHEBI:57642"/>
        <dbReference type="ChEBI" id="CHEBI:58702"/>
        <dbReference type="EC" id="2.7.1.121"/>
    </reaction>
</comment>
<dbReference type="GO" id="GO:0009401">
    <property type="term" value="P:phosphoenolpyruvate-dependent sugar phosphotransferase system"/>
    <property type="evidence" value="ECO:0007669"/>
    <property type="project" value="InterPro"/>
</dbReference>
<dbReference type="InterPro" id="IPR012844">
    <property type="entry name" value="DhaM_N"/>
</dbReference>
<proteinExistence type="predicted"/>
<accession>A0A9D2L7Z5</accession>
<dbReference type="GO" id="GO:0047324">
    <property type="term" value="F:phosphoenolpyruvate-glycerone phosphotransferase activity"/>
    <property type="evidence" value="ECO:0007669"/>
    <property type="project" value="UniProtKB-EC"/>
</dbReference>